<dbReference type="InterPro" id="IPR050337">
    <property type="entry name" value="L-rhamnose_isomerase"/>
</dbReference>
<keyword evidence="8" id="KW-1185">Reference proteome</keyword>
<evidence type="ECO:0000256" key="6">
    <source>
        <dbReference type="SAM" id="MobiDB-lite"/>
    </source>
</evidence>
<dbReference type="Pfam" id="PF06134">
    <property type="entry name" value="RhaA"/>
    <property type="match status" value="1"/>
</dbReference>
<dbReference type="EC" id="5.3.1.14" evidence="7"/>
<evidence type="ECO:0000256" key="2">
    <source>
        <dbReference type="ARBA" id="ARBA00022723"/>
    </source>
</evidence>
<organism evidence="7 8">
    <name type="scientific">Nocardiopsis coralli</name>
    <dbReference type="NCBI Taxonomy" id="2772213"/>
    <lineage>
        <taxon>Bacteria</taxon>
        <taxon>Bacillati</taxon>
        <taxon>Actinomycetota</taxon>
        <taxon>Actinomycetes</taxon>
        <taxon>Streptosporangiales</taxon>
        <taxon>Nocardiopsidaceae</taxon>
        <taxon>Nocardiopsis</taxon>
    </lineage>
</organism>
<dbReference type="NCBIfam" id="TIGR02635">
    <property type="entry name" value="RhaI_grampos"/>
    <property type="match status" value="1"/>
</dbReference>
<sequence>MATEHHDPRDLARTVLRRQSIELPSWAFGNSGTRFKVFGQPGVPRDPWEKIADAAEVHRHTGAAPTVALHIPWDRVDDYAALADHARDLGVRIGTINANVFQDDDYKLGSVANPDPAVRRKALDHLHACVDVMDATGSRDLKLWFADGTNYPGQDDLRTRQDRLSEALHSVYDRLGTNQRLQLEYKLFEPAFYSTDVPDWGTAYAHCLELGERAVVCVDTGHHAPHTNIEFIVAFLLRSGKLGSFDFNSRFYADDDLMVGAADPFQLFRIMHEVVRGGALDEDSEVAFMLDQCHNIEPKIAGQIRSVMNVQEATAKALLIDTAELAAAQQEGDVLGANAVLMDAFNTDVRPLLAELREEQGLDPDPMAAHRRSGYTERAAAERKGGTQAGWGA</sequence>
<comment type="caution">
    <text evidence="7">The sequence shown here is derived from an EMBL/GenBank/DDBJ whole genome shotgun (WGS) entry which is preliminary data.</text>
</comment>
<proteinExistence type="predicted"/>
<evidence type="ECO:0000256" key="4">
    <source>
        <dbReference type="ARBA" id="ARBA00023235"/>
    </source>
</evidence>
<accession>A0ABR9PBN4</accession>
<protein>
    <submittedName>
        <fullName evidence="7">L-rhamnose isomerase</fullName>
        <ecNumber evidence="7">5.3.1.14</ecNumber>
    </submittedName>
</protein>
<evidence type="ECO:0000256" key="5">
    <source>
        <dbReference type="ARBA" id="ARBA00023308"/>
    </source>
</evidence>
<dbReference type="SUPFAM" id="SSF51658">
    <property type="entry name" value="Xylose isomerase-like"/>
    <property type="match status" value="1"/>
</dbReference>
<evidence type="ECO:0000313" key="7">
    <source>
        <dbReference type="EMBL" id="MBE3001244.1"/>
    </source>
</evidence>
<dbReference type="InterPro" id="IPR036237">
    <property type="entry name" value="Xyl_isomerase-like_sf"/>
</dbReference>
<dbReference type="GO" id="GO:0008740">
    <property type="term" value="F:L-rhamnose isomerase activity"/>
    <property type="evidence" value="ECO:0007669"/>
    <property type="project" value="UniProtKB-EC"/>
</dbReference>
<keyword evidence="5" id="KW-0684">Rhamnose metabolism</keyword>
<dbReference type="InterPro" id="IPR009308">
    <property type="entry name" value="Rhamnose_isomerase"/>
</dbReference>
<gene>
    <name evidence="7" type="primary">rhaI</name>
    <name evidence="7" type="ORF">IDM40_21480</name>
</gene>
<evidence type="ECO:0000256" key="3">
    <source>
        <dbReference type="ARBA" id="ARBA00023211"/>
    </source>
</evidence>
<keyword evidence="1" id="KW-0963">Cytoplasm</keyword>
<evidence type="ECO:0000313" key="8">
    <source>
        <dbReference type="Proteomes" id="UP000806528"/>
    </source>
</evidence>
<dbReference type="InterPro" id="IPR013457">
    <property type="entry name" value="Rhamnose_iso-rel"/>
</dbReference>
<dbReference type="Proteomes" id="UP000806528">
    <property type="component" value="Unassembled WGS sequence"/>
</dbReference>
<keyword evidence="3" id="KW-0464">Manganese</keyword>
<name>A0ABR9PBN4_9ACTN</name>
<feature type="region of interest" description="Disordered" evidence="6">
    <location>
        <begin position="359"/>
        <end position="393"/>
    </location>
</feature>
<dbReference type="PANTHER" id="PTHR30268">
    <property type="entry name" value="L-RHAMNOSE ISOMERASE"/>
    <property type="match status" value="1"/>
</dbReference>
<dbReference type="Gene3D" id="3.20.20.150">
    <property type="entry name" value="Divalent-metal-dependent TIM barrel enzymes"/>
    <property type="match status" value="1"/>
</dbReference>
<dbReference type="EMBL" id="JADBGI010000022">
    <property type="protein sequence ID" value="MBE3001244.1"/>
    <property type="molecule type" value="Genomic_DNA"/>
</dbReference>
<keyword evidence="4 7" id="KW-0413">Isomerase</keyword>
<evidence type="ECO:0000256" key="1">
    <source>
        <dbReference type="ARBA" id="ARBA00022490"/>
    </source>
</evidence>
<dbReference type="PANTHER" id="PTHR30268:SF0">
    <property type="entry name" value="L-RHAMNOSE ISOMERASE"/>
    <property type="match status" value="1"/>
</dbReference>
<reference evidence="7 8" key="1">
    <citation type="submission" date="2020-09" db="EMBL/GenBank/DDBJ databases">
        <title>Diversity and distribution of actinomycetes associated with coral in the coast of Hainan.</title>
        <authorList>
            <person name="Li F."/>
        </authorList>
    </citation>
    <scope>NUCLEOTIDE SEQUENCE [LARGE SCALE GENOMIC DNA]</scope>
    <source>
        <strain evidence="7 8">HNM0947</strain>
    </source>
</reference>
<keyword evidence="2" id="KW-0479">Metal-binding</keyword>
<dbReference type="RefSeq" id="WP_193123840.1">
    <property type="nucleotide sequence ID" value="NZ_JADBGI010000022.1"/>
</dbReference>